<name>A0ABW8RLV3_9BACI</name>
<comment type="caution">
    <text evidence="2">The sequence shown here is derived from an EMBL/GenBank/DDBJ whole genome shotgun (WGS) entry which is preliminary data.</text>
</comment>
<evidence type="ECO:0000313" key="2">
    <source>
        <dbReference type="EMBL" id="MFK9093547.1"/>
    </source>
</evidence>
<gene>
    <name evidence="2" type="ORF">ACJEBI_18945</name>
</gene>
<dbReference type="RefSeq" id="WP_406582057.1">
    <property type="nucleotide sequence ID" value="NZ_JBJHQH010000015.1"/>
</dbReference>
<keyword evidence="1" id="KW-0812">Transmembrane</keyword>
<dbReference type="InterPro" id="IPR015001">
    <property type="entry name" value="DUF1850"/>
</dbReference>
<dbReference type="Proteomes" id="UP001623041">
    <property type="component" value="Unassembled WGS sequence"/>
</dbReference>
<keyword evidence="1" id="KW-0472">Membrane</keyword>
<keyword evidence="1" id="KW-1133">Transmembrane helix</keyword>
<feature type="transmembrane region" description="Helical" evidence="1">
    <location>
        <begin position="9"/>
        <end position="29"/>
    </location>
</feature>
<organism evidence="2 3">
    <name type="scientific">Bacillus salipaludis</name>
    <dbReference type="NCBI Taxonomy" id="2547811"/>
    <lineage>
        <taxon>Bacteria</taxon>
        <taxon>Bacillati</taxon>
        <taxon>Bacillota</taxon>
        <taxon>Bacilli</taxon>
        <taxon>Bacillales</taxon>
        <taxon>Bacillaceae</taxon>
        <taxon>Bacillus</taxon>
    </lineage>
</organism>
<dbReference type="EMBL" id="JBJHQH010000015">
    <property type="protein sequence ID" value="MFK9093547.1"/>
    <property type="molecule type" value="Genomic_DNA"/>
</dbReference>
<evidence type="ECO:0000256" key="1">
    <source>
        <dbReference type="SAM" id="Phobius"/>
    </source>
</evidence>
<protein>
    <submittedName>
        <fullName evidence="2">DUF1850 domain-containing protein</fullName>
    </submittedName>
</protein>
<dbReference type="Pfam" id="PF08905">
    <property type="entry name" value="DUF1850"/>
    <property type="match status" value="1"/>
</dbReference>
<reference evidence="2 3" key="1">
    <citation type="submission" date="2024-11" db="EMBL/GenBank/DDBJ databases">
        <authorList>
            <person name="Lucas J.A."/>
        </authorList>
    </citation>
    <scope>NUCLEOTIDE SEQUENCE [LARGE SCALE GENOMIC DNA]</scope>
    <source>
        <strain evidence="2 3">Z 5.4</strain>
    </source>
</reference>
<keyword evidence="3" id="KW-1185">Reference proteome</keyword>
<evidence type="ECO:0000313" key="3">
    <source>
        <dbReference type="Proteomes" id="UP001623041"/>
    </source>
</evidence>
<sequence length="177" mass="20792">MKNGKLVKLIIFLAICFIIAITFIATIPLQQVIVFQPNHSSAKLAYIPLNDESQFKIKYTHSIHLTDVVESYNITADQMIQQYELMYEDFSIGMPANAEEGETFEQKNGKYYIRNMKRFFPYFYLRIGQVRANHRVIFNKKEYPLTRSIKPGTSVKVEIRNLTFYEQWKGVNILESF</sequence>
<accession>A0ABW8RLV3</accession>
<proteinExistence type="predicted"/>